<dbReference type="CDD" id="cd00448">
    <property type="entry name" value="YjgF_YER057c_UK114_family"/>
    <property type="match status" value="1"/>
</dbReference>
<comment type="similarity">
    <text evidence="1">Belongs to the RutC family.</text>
</comment>
<dbReference type="RefSeq" id="WP_168519128.1">
    <property type="nucleotide sequence ID" value="NZ_JAAXLS010000020.1"/>
</dbReference>
<dbReference type="Gene3D" id="3.30.1330.40">
    <property type="entry name" value="RutC-like"/>
    <property type="match status" value="1"/>
</dbReference>
<dbReference type="InterPro" id="IPR035959">
    <property type="entry name" value="RutC-like_sf"/>
</dbReference>
<evidence type="ECO:0000256" key="1">
    <source>
        <dbReference type="ARBA" id="ARBA00010552"/>
    </source>
</evidence>
<sequence>MTARVVIPAGAGAAPISAAVRWRDLLFCSGIAPVDPGNHEVLGRDIEEQATLAIGELDELLRSQGSDLSHVLRLECFLANAGDFPAWNRIYQRRFPVDPPARTTLIAGFVLPGLLIEIQAVAGIPGTA</sequence>
<name>A0ABX1J8T8_9PSEU</name>
<gene>
    <name evidence="2" type="ORF">HFP15_24705</name>
</gene>
<dbReference type="PANTHER" id="PTHR11803">
    <property type="entry name" value="2-IMINOBUTANOATE/2-IMINOPROPANOATE DEAMINASE RIDA"/>
    <property type="match status" value="1"/>
</dbReference>
<dbReference type="Proteomes" id="UP000715441">
    <property type="component" value="Unassembled WGS sequence"/>
</dbReference>
<dbReference type="SUPFAM" id="SSF55298">
    <property type="entry name" value="YjgF-like"/>
    <property type="match status" value="1"/>
</dbReference>
<dbReference type="EMBL" id="JAAXLS010000020">
    <property type="protein sequence ID" value="NKQ56084.1"/>
    <property type="molecule type" value="Genomic_DNA"/>
</dbReference>
<comment type="caution">
    <text evidence="2">The sequence shown here is derived from an EMBL/GenBank/DDBJ whole genome shotgun (WGS) entry which is preliminary data.</text>
</comment>
<evidence type="ECO:0000313" key="2">
    <source>
        <dbReference type="EMBL" id="NKQ56084.1"/>
    </source>
</evidence>
<dbReference type="PANTHER" id="PTHR11803:SF58">
    <property type="entry name" value="PROTEIN HMF1-RELATED"/>
    <property type="match status" value="1"/>
</dbReference>
<accession>A0ABX1J8T8</accession>
<organism evidence="2 3">
    <name type="scientific">Amycolatopsis acididurans</name>
    <dbReference type="NCBI Taxonomy" id="2724524"/>
    <lineage>
        <taxon>Bacteria</taxon>
        <taxon>Bacillati</taxon>
        <taxon>Actinomycetota</taxon>
        <taxon>Actinomycetes</taxon>
        <taxon>Pseudonocardiales</taxon>
        <taxon>Pseudonocardiaceae</taxon>
        <taxon>Amycolatopsis</taxon>
    </lineage>
</organism>
<protein>
    <submittedName>
        <fullName evidence="2">RidA family protein</fullName>
    </submittedName>
</protein>
<reference evidence="2 3" key="1">
    <citation type="submission" date="2020-04" db="EMBL/GenBank/DDBJ databases">
        <title>Novel species.</title>
        <authorList>
            <person name="Teo W.F.A."/>
            <person name="Lipun K."/>
            <person name="Srisuk N."/>
            <person name="Duangmal K."/>
        </authorList>
    </citation>
    <scope>NUCLEOTIDE SEQUENCE [LARGE SCALE GENOMIC DNA]</scope>
    <source>
        <strain evidence="2 3">K13G38</strain>
    </source>
</reference>
<dbReference type="Pfam" id="PF01042">
    <property type="entry name" value="Ribonuc_L-PSP"/>
    <property type="match status" value="1"/>
</dbReference>
<keyword evidence="3" id="KW-1185">Reference proteome</keyword>
<dbReference type="InterPro" id="IPR006175">
    <property type="entry name" value="YjgF/YER057c/UK114"/>
</dbReference>
<evidence type="ECO:0000313" key="3">
    <source>
        <dbReference type="Proteomes" id="UP000715441"/>
    </source>
</evidence>
<proteinExistence type="inferred from homology"/>